<keyword evidence="2" id="KW-1185">Reference proteome</keyword>
<evidence type="ECO:0008006" key="3">
    <source>
        <dbReference type="Google" id="ProtNLM"/>
    </source>
</evidence>
<dbReference type="GO" id="GO:0003676">
    <property type="term" value="F:nucleic acid binding"/>
    <property type="evidence" value="ECO:0007669"/>
    <property type="project" value="InterPro"/>
</dbReference>
<sequence>MLKQPPYPPDLTLSDFCYFPRLKEYLKGQRFEGDQSVVVTAAQEFLNAQDEELFKKGISSLEKDIPNKLCKKFNRPAAEAYPLPQYIYCRLRGLDL</sequence>
<gene>
    <name evidence="1" type="ORF">EVAR_102935_1</name>
</gene>
<dbReference type="OrthoDB" id="6150681at2759"/>
<dbReference type="EMBL" id="BGZK01000206">
    <property type="protein sequence ID" value="GBP28365.1"/>
    <property type="molecule type" value="Genomic_DNA"/>
</dbReference>
<dbReference type="InterPro" id="IPR036397">
    <property type="entry name" value="RNaseH_sf"/>
</dbReference>
<reference evidence="1 2" key="1">
    <citation type="journal article" date="2019" name="Commun. Biol.">
        <title>The bagworm genome reveals a unique fibroin gene that provides high tensile strength.</title>
        <authorList>
            <person name="Kono N."/>
            <person name="Nakamura H."/>
            <person name="Ohtoshi R."/>
            <person name="Tomita M."/>
            <person name="Numata K."/>
            <person name="Arakawa K."/>
        </authorList>
    </citation>
    <scope>NUCLEOTIDE SEQUENCE [LARGE SCALE GENOMIC DNA]</scope>
</reference>
<name>A0A4C1UPK9_EUMVA</name>
<dbReference type="Proteomes" id="UP000299102">
    <property type="component" value="Unassembled WGS sequence"/>
</dbReference>
<proteinExistence type="predicted"/>
<evidence type="ECO:0000313" key="1">
    <source>
        <dbReference type="EMBL" id="GBP28365.1"/>
    </source>
</evidence>
<accession>A0A4C1UPK9</accession>
<comment type="caution">
    <text evidence="1">The sequence shown here is derived from an EMBL/GenBank/DDBJ whole genome shotgun (WGS) entry which is preliminary data.</text>
</comment>
<dbReference type="Gene3D" id="3.30.420.10">
    <property type="entry name" value="Ribonuclease H-like superfamily/Ribonuclease H"/>
    <property type="match status" value="1"/>
</dbReference>
<protein>
    <recommendedName>
        <fullName evidence="3">Histone-lysine N-methyltransferase SETMAR</fullName>
    </recommendedName>
</protein>
<organism evidence="1 2">
    <name type="scientific">Eumeta variegata</name>
    <name type="common">Bagworm moth</name>
    <name type="synonym">Eumeta japonica</name>
    <dbReference type="NCBI Taxonomy" id="151549"/>
    <lineage>
        <taxon>Eukaryota</taxon>
        <taxon>Metazoa</taxon>
        <taxon>Ecdysozoa</taxon>
        <taxon>Arthropoda</taxon>
        <taxon>Hexapoda</taxon>
        <taxon>Insecta</taxon>
        <taxon>Pterygota</taxon>
        <taxon>Neoptera</taxon>
        <taxon>Endopterygota</taxon>
        <taxon>Lepidoptera</taxon>
        <taxon>Glossata</taxon>
        <taxon>Ditrysia</taxon>
        <taxon>Tineoidea</taxon>
        <taxon>Psychidae</taxon>
        <taxon>Oiketicinae</taxon>
        <taxon>Eumeta</taxon>
    </lineage>
</organism>
<dbReference type="AlphaFoldDB" id="A0A4C1UPK9"/>
<evidence type="ECO:0000313" key="2">
    <source>
        <dbReference type="Proteomes" id="UP000299102"/>
    </source>
</evidence>